<evidence type="ECO:0000313" key="9">
    <source>
        <dbReference type="EMBL" id="CAI5756177.1"/>
    </source>
</evidence>
<dbReference type="GO" id="GO:0034501">
    <property type="term" value="P:protein localization to kinetochore"/>
    <property type="evidence" value="ECO:0007669"/>
    <property type="project" value="TreeGrafter"/>
</dbReference>
<dbReference type="InterPro" id="IPR000719">
    <property type="entry name" value="Prot_kinase_dom"/>
</dbReference>
<dbReference type="Gene3D" id="3.30.200.20">
    <property type="entry name" value="Phosphorylase Kinase, domain 1"/>
    <property type="match status" value="1"/>
</dbReference>
<keyword evidence="2" id="KW-0808">Transferase</keyword>
<dbReference type="InterPro" id="IPR011009">
    <property type="entry name" value="Kinase-like_dom_sf"/>
</dbReference>
<gene>
    <name evidence="9" type="ORF">CANVERA_P0694</name>
</gene>
<dbReference type="GO" id="GO:0004712">
    <property type="term" value="F:protein serine/threonine/tyrosine kinase activity"/>
    <property type="evidence" value="ECO:0007669"/>
    <property type="project" value="TreeGrafter"/>
</dbReference>
<dbReference type="GO" id="GO:0033316">
    <property type="term" value="P:meiotic spindle assembly checkpoint signaling"/>
    <property type="evidence" value="ECO:0007669"/>
    <property type="project" value="TreeGrafter"/>
</dbReference>
<dbReference type="PANTHER" id="PTHR22974">
    <property type="entry name" value="MIXED LINEAGE PROTEIN KINASE"/>
    <property type="match status" value="1"/>
</dbReference>
<keyword evidence="10" id="KW-1185">Reference proteome</keyword>
<feature type="region of interest" description="Disordered" evidence="7">
    <location>
        <begin position="153"/>
        <end position="177"/>
    </location>
</feature>
<dbReference type="FunFam" id="3.30.200.20:FF:000131">
    <property type="entry name" value="Dual specificity protein kinase TTK"/>
    <property type="match status" value="1"/>
</dbReference>
<feature type="region of interest" description="Disordered" evidence="7">
    <location>
        <begin position="1"/>
        <end position="23"/>
    </location>
</feature>
<dbReference type="PANTHER" id="PTHR22974:SF21">
    <property type="entry name" value="DUAL SPECIFICITY PROTEIN KINASE TTK"/>
    <property type="match status" value="1"/>
</dbReference>
<dbReference type="GO" id="GO:0004674">
    <property type="term" value="F:protein serine/threonine kinase activity"/>
    <property type="evidence" value="ECO:0007669"/>
    <property type="project" value="UniProtKB-KW"/>
</dbReference>
<comment type="caution">
    <text evidence="9">The sequence shown here is derived from an EMBL/GenBank/DDBJ whole genome shotgun (WGS) entry which is preliminary data.</text>
</comment>
<evidence type="ECO:0000256" key="5">
    <source>
        <dbReference type="ARBA" id="ARBA00022840"/>
    </source>
</evidence>
<dbReference type="GO" id="GO:0007094">
    <property type="term" value="P:mitotic spindle assembly checkpoint signaling"/>
    <property type="evidence" value="ECO:0007669"/>
    <property type="project" value="TreeGrafter"/>
</dbReference>
<dbReference type="SMART" id="SM00220">
    <property type="entry name" value="S_TKc"/>
    <property type="match status" value="1"/>
</dbReference>
<accession>A0A9W4TRR3</accession>
<dbReference type="GO" id="GO:0030447">
    <property type="term" value="P:filamentous growth"/>
    <property type="evidence" value="ECO:0007669"/>
    <property type="project" value="UniProtKB-ARBA"/>
</dbReference>
<feature type="binding site" evidence="6">
    <location>
        <position position="215"/>
    </location>
    <ligand>
        <name>ATP</name>
        <dbReference type="ChEBI" id="CHEBI:30616"/>
    </ligand>
</feature>
<keyword evidence="1" id="KW-0723">Serine/threonine-protein kinase</keyword>
<dbReference type="GO" id="GO:0000776">
    <property type="term" value="C:kinetochore"/>
    <property type="evidence" value="ECO:0007669"/>
    <property type="project" value="TreeGrafter"/>
</dbReference>
<dbReference type="AlphaFoldDB" id="A0A9W4TRR3"/>
<protein>
    <recommendedName>
        <fullName evidence="8">Protein kinase domain-containing protein</fullName>
    </recommendedName>
</protein>
<dbReference type="GO" id="GO:0005524">
    <property type="term" value="F:ATP binding"/>
    <property type="evidence" value="ECO:0007669"/>
    <property type="project" value="UniProtKB-UniRule"/>
</dbReference>
<evidence type="ECO:0000256" key="6">
    <source>
        <dbReference type="PROSITE-ProRule" id="PRU10141"/>
    </source>
</evidence>
<evidence type="ECO:0000259" key="8">
    <source>
        <dbReference type="PROSITE" id="PS50011"/>
    </source>
</evidence>
<dbReference type="Pfam" id="PF00069">
    <property type="entry name" value="Pkinase"/>
    <property type="match status" value="1"/>
</dbReference>
<keyword evidence="3 6" id="KW-0547">Nucleotide-binding</keyword>
<dbReference type="InterPro" id="IPR008271">
    <property type="entry name" value="Ser/Thr_kinase_AS"/>
</dbReference>
<keyword evidence="4" id="KW-0418">Kinase</keyword>
<evidence type="ECO:0000256" key="3">
    <source>
        <dbReference type="ARBA" id="ARBA00022741"/>
    </source>
</evidence>
<dbReference type="PROSITE" id="PS00108">
    <property type="entry name" value="PROTEIN_KINASE_ST"/>
    <property type="match status" value="1"/>
</dbReference>
<dbReference type="EMBL" id="CANTUO010000001">
    <property type="protein sequence ID" value="CAI5756177.1"/>
    <property type="molecule type" value="Genomic_DNA"/>
</dbReference>
<evidence type="ECO:0000256" key="1">
    <source>
        <dbReference type="ARBA" id="ARBA00022527"/>
    </source>
</evidence>
<evidence type="ECO:0000256" key="4">
    <source>
        <dbReference type="ARBA" id="ARBA00022777"/>
    </source>
</evidence>
<feature type="domain" description="Protein kinase" evidence="8">
    <location>
        <begin position="186"/>
        <end position="452"/>
    </location>
</feature>
<feature type="compositionally biased region" description="Low complexity" evidence="7">
    <location>
        <begin position="100"/>
        <end position="111"/>
    </location>
</feature>
<dbReference type="GO" id="GO:0007059">
    <property type="term" value="P:chromosome segregation"/>
    <property type="evidence" value="ECO:0007669"/>
    <property type="project" value="TreeGrafter"/>
</dbReference>
<sequence length="502" mass="56801">MSYNLPKRSPSSTNSTKRQFDDDQTFLPPALSSFSLALLTNTGKTTISTTDELFKNNNSFKTKLINHFTELEELKLPKESNYKRIRKMGKTLGPPKRANDNNNNNNSNINTDEIHEEEIIINEDAIKKRVDERKNLDSPFEYKERTPLVELPINEFRKPKLPPKSPLKPTSSSSSNRTIIINDKQYEKLGIIGRGGSSKVYQVRLLQNNKEYALKKVSLDQFEDVNGFKGEIDLLIKLRNSSRVVKLIDHAITDSSIYLIMEKGELDLAQVIQAKLNTNNELDLNFVKYHTIEMLNCIKAVHDAGIVHSDLKPANFLFVKGILKIIDFGIANAVPDHTVNVYRDSQIGTPNYMAPEALITKGTTWKVGKPSDVWSCGCILYQLIYGKPPYASYNGQQRIMAIMNPQIKIQYPNQGLGGTKVPISAIELLKNCLARDPNDRFTIEQCLTSDFLNPKIVNESVIRGIVHRSVNYGYTQRANVLPSEAYDQIVKDVLQQLDKLNI</sequence>
<proteinExistence type="predicted"/>
<evidence type="ECO:0000313" key="10">
    <source>
        <dbReference type="Proteomes" id="UP001152885"/>
    </source>
</evidence>
<dbReference type="GO" id="GO:0005634">
    <property type="term" value="C:nucleus"/>
    <property type="evidence" value="ECO:0007669"/>
    <property type="project" value="TreeGrafter"/>
</dbReference>
<dbReference type="PROSITE" id="PS50011">
    <property type="entry name" value="PROTEIN_KINASE_DOM"/>
    <property type="match status" value="1"/>
</dbReference>
<keyword evidence="5 6" id="KW-0067">ATP-binding</keyword>
<dbReference type="Proteomes" id="UP001152885">
    <property type="component" value="Unassembled WGS sequence"/>
</dbReference>
<feature type="region of interest" description="Disordered" evidence="7">
    <location>
        <begin position="89"/>
        <end position="111"/>
    </location>
</feature>
<dbReference type="InterPro" id="IPR017441">
    <property type="entry name" value="Protein_kinase_ATP_BS"/>
</dbReference>
<dbReference type="SUPFAM" id="SSF56112">
    <property type="entry name" value="Protein kinase-like (PK-like)"/>
    <property type="match status" value="1"/>
</dbReference>
<dbReference type="PROSITE" id="PS00107">
    <property type="entry name" value="PROTEIN_KINASE_ATP"/>
    <property type="match status" value="1"/>
</dbReference>
<organism evidence="9 10">
    <name type="scientific">Candida verbasci</name>
    <dbReference type="NCBI Taxonomy" id="1227364"/>
    <lineage>
        <taxon>Eukaryota</taxon>
        <taxon>Fungi</taxon>
        <taxon>Dikarya</taxon>
        <taxon>Ascomycota</taxon>
        <taxon>Saccharomycotina</taxon>
        <taxon>Pichiomycetes</taxon>
        <taxon>Debaryomycetaceae</taxon>
        <taxon>Candida/Lodderomyces clade</taxon>
        <taxon>Candida</taxon>
    </lineage>
</organism>
<evidence type="ECO:0000256" key="7">
    <source>
        <dbReference type="SAM" id="MobiDB-lite"/>
    </source>
</evidence>
<name>A0A9W4TRR3_9ASCO</name>
<feature type="compositionally biased region" description="Polar residues" evidence="7">
    <location>
        <begin position="1"/>
        <end position="17"/>
    </location>
</feature>
<evidence type="ECO:0000256" key="2">
    <source>
        <dbReference type="ARBA" id="ARBA00022679"/>
    </source>
</evidence>
<dbReference type="Gene3D" id="1.10.510.10">
    <property type="entry name" value="Transferase(Phosphotransferase) domain 1"/>
    <property type="match status" value="1"/>
</dbReference>
<dbReference type="OrthoDB" id="20524at2759"/>
<reference evidence="9" key="1">
    <citation type="submission" date="2022-12" db="EMBL/GenBank/DDBJ databases">
        <authorList>
            <person name="Brejova B."/>
        </authorList>
    </citation>
    <scope>NUCLEOTIDE SEQUENCE</scope>
</reference>